<name>A0A167P4G9_PHYB8</name>
<reference evidence="3" key="1">
    <citation type="submission" date="2015-06" db="EMBL/GenBank/DDBJ databases">
        <title>Expansion of signal transduction pathways in fungi by whole-genome duplication.</title>
        <authorList>
            <consortium name="DOE Joint Genome Institute"/>
            <person name="Corrochano L.M."/>
            <person name="Kuo A."/>
            <person name="Marcet-Houben M."/>
            <person name="Polaino S."/>
            <person name="Salamov A."/>
            <person name="Villalobos J.M."/>
            <person name="Alvarez M.I."/>
            <person name="Avalos J."/>
            <person name="Benito E.P."/>
            <person name="Benoit I."/>
            <person name="Burger G."/>
            <person name="Camino L.P."/>
            <person name="Canovas D."/>
            <person name="Cerda-Olmedo E."/>
            <person name="Cheng J.-F."/>
            <person name="Dominguez A."/>
            <person name="Elias M."/>
            <person name="Eslava A.P."/>
            <person name="Glaser F."/>
            <person name="Grimwood J."/>
            <person name="Gutierrez G."/>
            <person name="Heitman J."/>
            <person name="Henrissat B."/>
            <person name="Iturriaga E.A."/>
            <person name="Lang B.F."/>
            <person name="Lavin J.L."/>
            <person name="Lee S."/>
            <person name="Li W."/>
            <person name="Lindquist E."/>
            <person name="Lopez-Garcia S."/>
            <person name="Luque E.M."/>
            <person name="Marcos A.T."/>
            <person name="Martin J."/>
            <person name="McCluskey K."/>
            <person name="Medina H.R."/>
            <person name="Miralles-Duran A."/>
            <person name="Miyazaki A."/>
            <person name="Munoz-Torres E."/>
            <person name="Oguiza J.A."/>
            <person name="Ohm R."/>
            <person name="Olmedo M."/>
            <person name="Orejas M."/>
            <person name="Ortiz-Castellanos L."/>
            <person name="Pisabarro A.G."/>
            <person name="Rodriguez-Romero J."/>
            <person name="Ruiz-Herrera J."/>
            <person name="Ruiz-Vazquez R."/>
            <person name="Sanz C."/>
            <person name="Schackwitz W."/>
            <person name="Schmutz J."/>
            <person name="Shahriari M."/>
            <person name="Shelest E."/>
            <person name="Silva-Franco F."/>
            <person name="Soanes D."/>
            <person name="Syed K."/>
            <person name="Tagua V.G."/>
            <person name="Talbot N.J."/>
            <person name="Thon M."/>
            <person name="De vries R.P."/>
            <person name="Wiebenga A."/>
            <person name="Yadav J.S."/>
            <person name="Braun E.L."/>
            <person name="Baker S."/>
            <person name="Garre V."/>
            <person name="Horwitz B."/>
            <person name="Torres-Martinez S."/>
            <person name="Idnurm A."/>
            <person name="Herrera-Estrella A."/>
            <person name="Gabaldon T."/>
            <person name="Grigoriev I.V."/>
        </authorList>
    </citation>
    <scope>NUCLEOTIDE SEQUENCE [LARGE SCALE GENOMIC DNA]</scope>
    <source>
        <strain evidence="3">NRRL 1555(-)</strain>
    </source>
</reference>
<dbReference type="EMBL" id="KV440975">
    <property type="protein sequence ID" value="OAD77231.1"/>
    <property type="molecule type" value="Genomic_DNA"/>
</dbReference>
<dbReference type="AlphaFoldDB" id="A0A167P4G9"/>
<feature type="region of interest" description="Disordered" evidence="1">
    <location>
        <begin position="161"/>
        <end position="184"/>
    </location>
</feature>
<dbReference type="InParanoid" id="A0A167P4G9"/>
<dbReference type="VEuPathDB" id="FungiDB:PHYBLDRAFT_165719"/>
<evidence type="ECO:0000313" key="3">
    <source>
        <dbReference type="Proteomes" id="UP000077315"/>
    </source>
</evidence>
<evidence type="ECO:0000313" key="2">
    <source>
        <dbReference type="EMBL" id="OAD77231.1"/>
    </source>
</evidence>
<dbReference type="RefSeq" id="XP_018295271.1">
    <property type="nucleotide sequence ID" value="XM_018435288.1"/>
</dbReference>
<dbReference type="STRING" id="763407.A0A167P4G9"/>
<protein>
    <submittedName>
        <fullName evidence="2">Uncharacterized protein</fullName>
    </submittedName>
</protein>
<sequence length="469" mass="53982">MSSMSWVADKSSAELIPMLKNAYGALKDKEKDLMLAAEIGKSLLENNLRLKSSYENLLNHTRSIPPTTLPLPTPNPSLTTDYENHDEDRPFIPSRSTREAMIEVLEKKNVELSRRLDAATSEHERHGRNESKKQRRLEAEIKLLRSNLEIASNKIQELEDMNARQQHQQQQRQQRQQVVKEEQEDSMEEVVEEMLIKLDVLQDEHEEITQAKAQVEAKLTSTLKDLRKLKEQFETFQFTQKDYSVLCEAYDRQFDHIEELNKSLEDHKQVLQSLKERGINPSAHSTPAPSVYGRSEYSLRHTLLGELENEWLKGKQDLSTGPSDHPASMTRSLRDLTHFTEQSLGAFYSVPAESTLRSILSRASGIDKHLLDEALSLIHELELDDDMSTDDLVVYHPQSVNSLYPDLALMSSFQVDTFGQDSKTMMGRFRRLIRTLFHSVWRWCRFATVLTTAVLISVWNGPDKMITAY</sequence>
<proteinExistence type="predicted"/>
<organism evidence="2 3">
    <name type="scientific">Phycomyces blakesleeanus (strain ATCC 8743b / DSM 1359 / FGSC 10004 / NBRC 33097 / NRRL 1555)</name>
    <dbReference type="NCBI Taxonomy" id="763407"/>
    <lineage>
        <taxon>Eukaryota</taxon>
        <taxon>Fungi</taxon>
        <taxon>Fungi incertae sedis</taxon>
        <taxon>Mucoromycota</taxon>
        <taxon>Mucoromycotina</taxon>
        <taxon>Mucoromycetes</taxon>
        <taxon>Mucorales</taxon>
        <taxon>Phycomycetaceae</taxon>
        <taxon>Phycomyces</taxon>
    </lineage>
</organism>
<evidence type="ECO:0000256" key="1">
    <source>
        <dbReference type="SAM" id="MobiDB-lite"/>
    </source>
</evidence>
<keyword evidence="3" id="KW-1185">Reference proteome</keyword>
<dbReference type="OrthoDB" id="9451547at2759"/>
<feature type="compositionally biased region" description="Low complexity" evidence="1">
    <location>
        <begin position="164"/>
        <end position="177"/>
    </location>
</feature>
<dbReference type="Proteomes" id="UP000077315">
    <property type="component" value="Unassembled WGS sequence"/>
</dbReference>
<gene>
    <name evidence="2" type="ORF">PHYBLDRAFT_165719</name>
</gene>
<dbReference type="GeneID" id="28996194"/>
<accession>A0A167P4G9</accession>
<feature type="region of interest" description="Disordered" evidence="1">
    <location>
        <begin position="115"/>
        <end position="134"/>
    </location>
</feature>